<protein>
    <submittedName>
        <fullName evidence="1">Uncharacterized protein</fullName>
    </submittedName>
</protein>
<evidence type="ECO:0000313" key="1">
    <source>
        <dbReference type="EMBL" id="ATS18639.1"/>
    </source>
</evidence>
<proteinExistence type="predicted"/>
<gene>
    <name evidence="1" type="ORF">BRW62_07610</name>
</gene>
<dbReference type="EMBL" id="CP018092">
    <property type="protein sequence ID" value="ATS18639.1"/>
    <property type="molecule type" value="Genomic_DNA"/>
</dbReference>
<dbReference type="OrthoDB" id="515414at2"/>
<dbReference type="KEGG" id="slw:BRW62_07610"/>
<evidence type="ECO:0000313" key="2">
    <source>
        <dbReference type="Proteomes" id="UP000231057"/>
    </source>
</evidence>
<organism evidence="1 2">
    <name type="scientific">Parathermosynechococcus lividus PCC 6715</name>
    <dbReference type="NCBI Taxonomy" id="1917166"/>
    <lineage>
        <taxon>Bacteria</taxon>
        <taxon>Bacillati</taxon>
        <taxon>Cyanobacteriota</taxon>
        <taxon>Cyanophyceae</taxon>
        <taxon>Acaryochloridales</taxon>
        <taxon>Thermosynechococcaceae</taxon>
        <taxon>Parathermosynechococcus</taxon>
    </lineage>
</organism>
<accession>A0A2D2Q2I3</accession>
<reference evidence="1 2" key="1">
    <citation type="submission" date="2016-11" db="EMBL/GenBank/DDBJ databases">
        <title>Complete genome sequence of thermophilic cyanobacteria strain Synechococcus sp. PCC6715.</title>
        <authorList>
            <person name="Tang J."/>
            <person name="Daroch M."/>
            <person name="Liang Y."/>
            <person name="Jiang D."/>
            <person name="Shah M."/>
        </authorList>
    </citation>
    <scope>NUCLEOTIDE SEQUENCE [LARGE SCALE GENOMIC DNA]</scope>
    <source>
        <strain evidence="1 2">PCC 6715</strain>
    </source>
</reference>
<dbReference type="Proteomes" id="UP000231057">
    <property type="component" value="Chromosome"/>
</dbReference>
<dbReference type="AlphaFoldDB" id="A0A2D2Q2I3"/>
<sequence>MYYPIPRSFEEMAALSHYPVSEELVAAAIAGMITICRAQGHTLADVQAWVLDDDDLLDAKTRQWLSDVVEAAWSSVG</sequence>
<reference evidence="2" key="2">
    <citation type="journal article" date="2022" name="Front. Microbiol.">
        <title>Comparative Genomic Analysis Revealed Distinct Molecular Components and Organization of CO2-Concentrating Mechanism in Thermophilic Cyanobacteria.</title>
        <authorList>
            <person name="Tang J."/>
            <person name="Zhou H."/>
            <person name="Yao D."/>
            <person name="Riaz S."/>
            <person name="You D."/>
            <person name="Klepacz-Smolka A."/>
            <person name="Daroch M."/>
        </authorList>
    </citation>
    <scope>NUCLEOTIDE SEQUENCE [LARGE SCALE GENOMIC DNA]</scope>
    <source>
        <strain evidence="2">PCC 6715</strain>
    </source>
</reference>
<name>A0A2D2Q2I3_PARLV</name>
<dbReference type="RefSeq" id="WP_099798980.1">
    <property type="nucleotide sequence ID" value="NZ_CP018092.1"/>
</dbReference>
<keyword evidence="2" id="KW-1185">Reference proteome</keyword>